<sequence>MKTFKAYLLEDPVLTPENSNASLVIFDIDDTLLHTTAKIKVLKGNKVVRELSNQDFNNYELKDKESFDFGEFRNAALFNKESKPISNMIKKLKLIMNHTSNSKVIMLTARADFDDKHKFLKTFSDLGIDMSKVHVHRAGNVPGDDKPAEKKVVWVKRYLETKQYTHVRLYDDSRANLSAFLKVSKEYPDVDFGAFFVDESGNVKKITK</sequence>
<dbReference type="Pfam" id="PF11019">
    <property type="entry name" value="DUF2608"/>
    <property type="match status" value="1"/>
</dbReference>
<dbReference type="Gene3D" id="3.40.50.1000">
    <property type="entry name" value="HAD superfamily/HAD-like"/>
    <property type="match status" value="1"/>
</dbReference>
<organism evidence="2">
    <name type="scientific">uncultured Caudovirales phage</name>
    <dbReference type="NCBI Taxonomy" id="2100421"/>
    <lineage>
        <taxon>Viruses</taxon>
        <taxon>Duplodnaviria</taxon>
        <taxon>Heunggongvirae</taxon>
        <taxon>Uroviricota</taxon>
        <taxon>Caudoviricetes</taxon>
        <taxon>Peduoviridae</taxon>
        <taxon>Maltschvirus</taxon>
        <taxon>Maltschvirus maltsch</taxon>
    </lineage>
</organism>
<dbReference type="InterPro" id="IPR022565">
    <property type="entry name" value="DUF2608"/>
</dbReference>
<keyword evidence="1" id="KW-0732">Signal</keyword>
<proteinExistence type="predicted"/>
<dbReference type="SUPFAM" id="SSF56784">
    <property type="entry name" value="HAD-like"/>
    <property type="match status" value="1"/>
</dbReference>
<protein>
    <submittedName>
        <fullName evidence="2">Uncharacterized protein</fullName>
    </submittedName>
</protein>
<name>A0A6J5KW57_9CAUD</name>
<evidence type="ECO:0000256" key="1">
    <source>
        <dbReference type="ARBA" id="ARBA00022729"/>
    </source>
</evidence>
<accession>A0A6J5KW57</accession>
<dbReference type="InterPro" id="IPR023214">
    <property type="entry name" value="HAD_sf"/>
</dbReference>
<gene>
    <name evidence="2" type="ORF">UFOVP58_66</name>
</gene>
<dbReference type="EMBL" id="LR796186">
    <property type="protein sequence ID" value="CAB4125123.1"/>
    <property type="molecule type" value="Genomic_DNA"/>
</dbReference>
<evidence type="ECO:0000313" key="2">
    <source>
        <dbReference type="EMBL" id="CAB4125123.1"/>
    </source>
</evidence>
<dbReference type="InterPro" id="IPR036412">
    <property type="entry name" value="HAD-like_sf"/>
</dbReference>
<reference evidence="2" key="1">
    <citation type="submission" date="2020-04" db="EMBL/GenBank/DDBJ databases">
        <authorList>
            <person name="Chiriac C."/>
            <person name="Salcher M."/>
            <person name="Ghai R."/>
            <person name="Kavagutti S V."/>
        </authorList>
    </citation>
    <scope>NUCLEOTIDE SEQUENCE</scope>
</reference>